<organism evidence="8">
    <name type="scientific">Mytilinidion resinicola</name>
    <dbReference type="NCBI Taxonomy" id="574789"/>
    <lineage>
        <taxon>Eukaryota</taxon>
        <taxon>Fungi</taxon>
        <taxon>Dikarya</taxon>
        <taxon>Ascomycota</taxon>
        <taxon>Pezizomycotina</taxon>
        <taxon>Dothideomycetes</taxon>
        <taxon>Pleosporomycetidae</taxon>
        <taxon>Mytilinidiales</taxon>
        <taxon>Mytilinidiaceae</taxon>
        <taxon>Mytilinidion</taxon>
    </lineage>
</organism>
<evidence type="ECO:0000256" key="1">
    <source>
        <dbReference type="ARBA" id="ARBA00004123"/>
    </source>
</evidence>
<comment type="similarity">
    <text evidence="7">Belongs to the CENP-W/WIP1 family.</text>
</comment>
<keyword evidence="5" id="KW-0539">Nucleus</keyword>
<dbReference type="Proteomes" id="UP000504636">
    <property type="component" value="Unplaced"/>
</dbReference>
<reference evidence="10" key="2">
    <citation type="submission" date="2020-04" db="EMBL/GenBank/DDBJ databases">
        <authorList>
            <consortium name="NCBI Genome Project"/>
        </authorList>
    </citation>
    <scope>NUCLEOTIDE SEQUENCE</scope>
    <source>
        <strain evidence="10">CBS 304.34</strain>
    </source>
</reference>
<accession>A0A6A6YPR0</accession>
<keyword evidence="9" id="KW-1185">Reference proteome</keyword>
<gene>
    <name evidence="8 10" type="ORF">BDZ99DRAFT_462186</name>
</gene>
<reference evidence="8 10" key="1">
    <citation type="journal article" date="2020" name="Stud. Mycol.">
        <title>101 Dothideomycetes genomes: a test case for predicting lifestyles and emergence of pathogens.</title>
        <authorList>
            <person name="Haridas S."/>
            <person name="Albert R."/>
            <person name="Binder M."/>
            <person name="Bloem J."/>
            <person name="Labutti K."/>
            <person name="Salamov A."/>
            <person name="Andreopoulos B."/>
            <person name="Baker S."/>
            <person name="Barry K."/>
            <person name="Bills G."/>
            <person name="Bluhm B."/>
            <person name="Cannon C."/>
            <person name="Castanera R."/>
            <person name="Culley D."/>
            <person name="Daum C."/>
            <person name="Ezra D."/>
            <person name="Gonzalez J."/>
            <person name="Henrissat B."/>
            <person name="Kuo A."/>
            <person name="Liang C."/>
            <person name="Lipzen A."/>
            <person name="Lutzoni F."/>
            <person name="Magnuson J."/>
            <person name="Mondo S."/>
            <person name="Nolan M."/>
            <person name="Ohm R."/>
            <person name="Pangilinan J."/>
            <person name="Park H.-J."/>
            <person name="Ramirez L."/>
            <person name="Alfaro M."/>
            <person name="Sun H."/>
            <person name="Tritt A."/>
            <person name="Yoshinaga Y."/>
            <person name="Zwiers L.-H."/>
            <person name="Turgeon B."/>
            <person name="Goodwin S."/>
            <person name="Spatafora J."/>
            <person name="Crous P."/>
            <person name="Grigoriev I."/>
        </authorList>
    </citation>
    <scope>NUCLEOTIDE SEQUENCE</scope>
    <source>
        <strain evidence="8 10">CBS 304.34</strain>
    </source>
</reference>
<proteinExistence type="inferred from homology"/>
<evidence type="ECO:0000256" key="6">
    <source>
        <dbReference type="ARBA" id="ARBA00023328"/>
    </source>
</evidence>
<keyword evidence="4" id="KW-0995">Kinetochore</keyword>
<dbReference type="CDD" id="cd13732">
    <property type="entry name" value="HFD_CENP-W"/>
    <property type="match status" value="1"/>
</dbReference>
<dbReference type="GO" id="GO:0051382">
    <property type="term" value="P:kinetochore assembly"/>
    <property type="evidence" value="ECO:0007669"/>
    <property type="project" value="TreeGrafter"/>
</dbReference>
<keyword evidence="6" id="KW-0137">Centromere</keyword>
<evidence type="ECO:0000256" key="4">
    <source>
        <dbReference type="ARBA" id="ARBA00022838"/>
    </source>
</evidence>
<evidence type="ECO:0000256" key="2">
    <source>
        <dbReference type="ARBA" id="ARBA00004629"/>
    </source>
</evidence>
<evidence type="ECO:0000256" key="3">
    <source>
        <dbReference type="ARBA" id="ARBA00022454"/>
    </source>
</evidence>
<dbReference type="GO" id="GO:0000278">
    <property type="term" value="P:mitotic cell cycle"/>
    <property type="evidence" value="ECO:0007669"/>
    <property type="project" value="TreeGrafter"/>
</dbReference>
<evidence type="ECO:0008006" key="11">
    <source>
        <dbReference type="Google" id="ProtNLM"/>
    </source>
</evidence>
<comment type="subcellular location">
    <subcellularLocation>
        <location evidence="2">Chromosome</location>
        <location evidence="2">Centromere</location>
        <location evidence="2">Kinetochore</location>
    </subcellularLocation>
    <subcellularLocation>
        <location evidence="1">Nucleus</location>
    </subcellularLocation>
</comment>
<dbReference type="GO" id="GO:0046982">
    <property type="term" value="F:protein heterodimerization activity"/>
    <property type="evidence" value="ECO:0007669"/>
    <property type="project" value="InterPro"/>
</dbReference>
<evidence type="ECO:0000256" key="7">
    <source>
        <dbReference type="ARBA" id="ARBA00038432"/>
    </source>
</evidence>
<name>A0A6A6YPR0_9PEZI</name>
<dbReference type="GeneID" id="54460684"/>
<dbReference type="InterPro" id="IPR052484">
    <property type="entry name" value="CENP-W/WIP1"/>
</dbReference>
<dbReference type="PANTHER" id="PTHR34832:SF1">
    <property type="entry name" value="CENTROMERE PROTEIN W"/>
    <property type="match status" value="1"/>
</dbReference>
<keyword evidence="3" id="KW-0158">Chromosome</keyword>
<sequence>MAPASGSSLYPRNTLKRIIRAHANRTLSKNVDILIFLDYTLFLQDLIREASIRSKRDGERGISARSVRRVRDMSLRKFKG</sequence>
<dbReference type="EMBL" id="MU003699">
    <property type="protein sequence ID" value="KAF2810886.1"/>
    <property type="molecule type" value="Genomic_DNA"/>
</dbReference>
<dbReference type="OrthoDB" id="2543597at2759"/>
<dbReference type="AlphaFoldDB" id="A0A6A6YPR0"/>
<evidence type="ECO:0000313" key="10">
    <source>
        <dbReference type="RefSeq" id="XP_033577850.1"/>
    </source>
</evidence>
<dbReference type="PANTHER" id="PTHR34832">
    <property type="entry name" value="CENTROMERE PROTEIN W"/>
    <property type="match status" value="1"/>
</dbReference>
<dbReference type="RefSeq" id="XP_033577850.1">
    <property type="nucleotide sequence ID" value="XM_033719791.1"/>
</dbReference>
<dbReference type="InterPro" id="IPR009072">
    <property type="entry name" value="Histone-fold"/>
</dbReference>
<dbReference type="GO" id="GO:0007059">
    <property type="term" value="P:chromosome segregation"/>
    <property type="evidence" value="ECO:0007669"/>
    <property type="project" value="TreeGrafter"/>
</dbReference>
<dbReference type="SUPFAM" id="SSF47113">
    <property type="entry name" value="Histone-fold"/>
    <property type="match status" value="1"/>
</dbReference>
<evidence type="ECO:0000256" key="5">
    <source>
        <dbReference type="ARBA" id="ARBA00023242"/>
    </source>
</evidence>
<dbReference type="GO" id="GO:0000776">
    <property type="term" value="C:kinetochore"/>
    <property type="evidence" value="ECO:0007669"/>
    <property type="project" value="UniProtKB-KW"/>
</dbReference>
<dbReference type="FunFam" id="1.10.20.10:FF:000075">
    <property type="entry name" value="WGS project CABT00000000 data, contig 2.56"/>
    <property type="match status" value="1"/>
</dbReference>
<protein>
    <recommendedName>
        <fullName evidence="11">Transcription factor CBF/NF-Y/archaeal histone domain-containing protein</fullName>
    </recommendedName>
</protein>
<reference evidence="10" key="3">
    <citation type="submission" date="2025-04" db="UniProtKB">
        <authorList>
            <consortium name="RefSeq"/>
        </authorList>
    </citation>
    <scope>IDENTIFICATION</scope>
    <source>
        <strain evidence="10">CBS 304.34</strain>
    </source>
</reference>
<dbReference type="GO" id="GO:0005654">
    <property type="term" value="C:nucleoplasm"/>
    <property type="evidence" value="ECO:0007669"/>
    <property type="project" value="TreeGrafter"/>
</dbReference>
<evidence type="ECO:0000313" key="9">
    <source>
        <dbReference type="Proteomes" id="UP000504636"/>
    </source>
</evidence>
<dbReference type="Gene3D" id="1.10.20.10">
    <property type="entry name" value="Histone, subunit A"/>
    <property type="match status" value="1"/>
</dbReference>
<evidence type="ECO:0000313" key="8">
    <source>
        <dbReference type="EMBL" id="KAF2810886.1"/>
    </source>
</evidence>